<reference evidence="3 4" key="1">
    <citation type="submission" date="2020-03" db="EMBL/GenBank/DDBJ databases">
        <title>Genomic Encyclopedia of Type Strains, Phase IV (KMG-IV): sequencing the most valuable type-strain genomes for metagenomic binning, comparative biology and taxonomic classification.</title>
        <authorList>
            <person name="Goeker M."/>
        </authorList>
    </citation>
    <scope>NUCLEOTIDE SEQUENCE [LARGE SCALE GENOMIC DNA]</scope>
    <source>
        <strain evidence="3 4">DSM 101599</strain>
    </source>
</reference>
<dbReference type="InterPro" id="IPR001296">
    <property type="entry name" value="Glyco_trans_1"/>
</dbReference>
<gene>
    <name evidence="3" type="ORF">FHR24_002244</name>
</gene>
<dbReference type="InterPro" id="IPR028098">
    <property type="entry name" value="Glyco_trans_4-like_N"/>
</dbReference>
<dbReference type="SUPFAM" id="SSF53756">
    <property type="entry name" value="UDP-Glycosyltransferase/glycogen phosphorylase"/>
    <property type="match status" value="1"/>
</dbReference>
<dbReference type="EMBL" id="JAASQL010000003">
    <property type="protein sequence ID" value="NIJ45773.1"/>
    <property type="molecule type" value="Genomic_DNA"/>
</dbReference>
<dbReference type="Gene3D" id="3.40.50.2000">
    <property type="entry name" value="Glycogen Phosphorylase B"/>
    <property type="match status" value="2"/>
</dbReference>
<dbReference type="Pfam" id="PF13439">
    <property type="entry name" value="Glyco_transf_4"/>
    <property type="match status" value="1"/>
</dbReference>
<dbReference type="PANTHER" id="PTHR45947">
    <property type="entry name" value="SULFOQUINOVOSYL TRANSFERASE SQD2"/>
    <property type="match status" value="1"/>
</dbReference>
<protein>
    <submittedName>
        <fullName evidence="3">Glycosyltransferase involved in cell wall biosynthesis</fullName>
    </submittedName>
</protein>
<feature type="domain" description="Glycosyltransferase subfamily 4-like N-terminal" evidence="2">
    <location>
        <begin position="13"/>
        <end position="169"/>
    </location>
</feature>
<dbReference type="InterPro" id="IPR050194">
    <property type="entry name" value="Glycosyltransferase_grp1"/>
</dbReference>
<evidence type="ECO:0000259" key="1">
    <source>
        <dbReference type="Pfam" id="PF00534"/>
    </source>
</evidence>
<proteinExistence type="predicted"/>
<dbReference type="Proteomes" id="UP000745859">
    <property type="component" value="Unassembled WGS sequence"/>
</dbReference>
<organism evidence="3 4">
    <name type="scientific">Wenyingzhuangia heitensis</name>
    <dbReference type="NCBI Taxonomy" id="1487859"/>
    <lineage>
        <taxon>Bacteria</taxon>
        <taxon>Pseudomonadati</taxon>
        <taxon>Bacteroidota</taxon>
        <taxon>Flavobacteriia</taxon>
        <taxon>Flavobacteriales</taxon>
        <taxon>Flavobacteriaceae</taxon>
        <taxon>Wenyingzhuangia</taxon>
    </lineage>
</organism>
<name>A0ABX0UAM5_9FLAO</name>
<keyword evidence="4" id="KW-1185">Reference proteome</keyword>
<evidence type="ECO:0000259" key="2">
    <source>
        <dbReference type="Pfam" id="PF13439"/>
    </source>
</evidence>
<comment type="caution">
    <text evidence="3">The sequence shown here is derived from an EMBL/GenBank/DDBJ whole genome shotgun (WGS) entry which is preliminary data.</text>
</comment>
<dbReference type="PANTHER" id="PTHR45947:SF3">
    <property type="entry name" value="SULFOQUINOVOSYL TRANSFERASE SQD2"/>
    <property type="match status" value="1"/>
</dbReference>
<dbReference type="RefSeq" id="WP_167188517.1">
    <property type="nucleotide sequence ID" value="NZ_JAASQL010000003.1"/>
</dbReference>
<accession>A0ABX0UAM5</accession>
<feature type="domain" description="Glycosyl transferase family 1" evidence="1">
    <location>
        <begin position="173"/>
        <end position="330"/>
    </location>
</feature>
<evidence type="ECO:0000313" key="4">
    <source>
        <dbReference type="Proteomes" id="UP000745859"/>
    </source>
</evidence>
<dbReference type="Pfam" id="PF00534">
    <property type="entry name" value="Glycos_transf_1"/>
    <property type="match status" value="1"/>
</dbReference>
<evidence type="ECO:0000313" key="3">
    <source>
        <dbReference type="EMBL" id="NIJ45773.1"/>
    </source>
</evidence>
<sequence length="358" mass="41162">MKTICLFNSELAWGGGEKWHLETSSYLNNKDYRVIVYCHKNGELRKKLEKDGIEIRLISIGNLSFLNLFKILQLMFLFIKDKPNAVIYNISKDIKVGALAAKWAGVKTIIYRRGSAIPIKNNFLNRWYFKNIISQILVNSFETKKTINQKNANMFPEDKIKVIYNGLRLNHYKFKEKQAKDIFTIGNLGRLEYQKNQTALLDLAVVLKQKITDFEIVIGGDGRLLQELKQKAEQLKVTDVVRFTGYVTKVSEFMSQIDVFVLTSHWEGFGYVVAEASYFKKPVIAYNVSSNPEVVLDNKTGFLVAKDNIEQIVKHVVELQKNRDLIAQMGLAGNTFVKENFDAKVNQQKVENYLLELI</sequence>